<dbReference type="SUPFAM" id="SSF50978">
    <property type="entry name" value="WD40 repeat-like"/>
    <property type="match status" value="1"/>
</dbReference>
<dbReference type="STRING" id="45286.A0A0X8HRU7"/>
<dbReference type="SUPFAM" id="SSF81383">
    <property type="entry name" value="F-box domain"/>
    <property type="match status" value="1"/>
</dbReference>
<dbReference type="PROSITE" id="PS50330">
    <property type="entry name" value="UIM"/>
    <property type="match status" value="1"/>
</dbReference>
<evidence type="ECO:0000313" key="2">
    <source>
        <dbReference type="EMBL" id="AMD20305.1"/>
    </source>
</evidence>
<reference evidence="2 3" key="1">
    <citation type="submission" date="2016-01" db="EMBL/GenBank/DDBJ databases">
        <title>Genome sequence of the yeast Holleya sinecauda.</title>
        <authorList>
            <person name="Dietrich F.S."/>
        </authorList>
    </citation>
    <scope>NUCLEOTIDE SEQUENCE [LARGE SCALE GENOMIC DNA]</scope>
    <source>
        <strain evidence="2 3">ATCC 58844</strain>
    </source>
</reference>
<dbReference type="RefSeq" id="XP_017987301.1">
    <property type="nucleotide sequence ID" value="XM_018132121.1"/>
</dbReference>
<evidence type="ECO:0000259" key="1">
    <source>
        <dbReference type="PROSITE" id="PS50181"/>
    </source>
</evidence>
<feature type="domain" description="F-box" evidence="1">
    <location>
        <begin position="4"/>
        <end position="50"/>
    </location>
</feature>
<sequence length="590" mass="67572">MGLLNTLQNLPTEVLVNIFSYLEEADFTVLEQTSSKFASIISDEELWKSLFIKHNHTSYFPSYSQSSKYSIEYRERNKALNQWRHNRGVSTKYTISQNNHDSNPQHQELSHVVFDYPRCACYNDGLITFLQLHAKRRKDRVVYIQCTTPHGCSVMHFNINAVVFGRVDGRVFGKLFTNRSYLSPVVEFDNKHDECVTAIATAAYEDSSQDWCISGSERGELIWWSNAKLQSRLRVSNSPINKVYMNNKTTLAFDEDNIHIIEDRKELYSINLAISVSEQLKDIRFVEVDFGGMLVILASSRNVYVISINPHKDIGFTRRLAMPHAIEDLVIDKNTARRKIDHYNVAGGNGCFIAVLLSDNTVKTVNVRAPGSSIKEHLSMSFHEKIHICQINNLVLACAFSGKVAIYDALSSAEIRVIQGTEKYPQYLQISDGKFLLGSGNVLHYHQYISAESKQYKRANGKADRTSKIAEAVKSQLRMFDEDEYTRQQEIAREERLRRRFVGDLEDEELQLQIALMESESMGANIAGSEDSFDESLQRVLEDSRLQHEAVRNSVMYTAEDEEEMLLRALEQSRLEAEQFTTRSRDESND</sequence>
<dbReference type="Gene3D" id="2.130.10.10">
    <property type="entry name" value="YVTN repeat-like/Quinoprotein amine dehydrogenase"/>
    <property type="match status" value="1"/>
</dbReference>
<dbReference type="SMART" id="SM00256">
    <property type="entry name" value="FBOX"/>
    <property type="match status" value="1"/>
</dbReference>
<dbReference type="InterPro" id="IPR003903">
    <property type="entry name" value="UIM_dom"/>
</dbReference>
<dbReference type="PANTHER" id="PTHR14381:SF1">
    <property type="entry name" value="F-BOX_WD REPEAT-CONTAINING PROTEIN 4"/>
    <property type="match status" value="1"/>
</dbReference>
<dbReference type="SMART" id="SM00726">
    <property type="entry name" value="UIM"/>
    <property type="match status" value="3"/>
</dbReference>
<dbReference type="InterPro" id="IPR052301">
    <property type="entry name" value="SCF_F-box/WD-repeat"/>
</dbReference>
<dbReference type="InterPro" id="IPR036047">
    <property type="entry name" value="F-box-like_dom_sf"/>
</dbReference>
<dbReference type="InterPro" id="IPR036322">
    <property type="entry name" value="WD40_repeat_dom_sf"/>
</dbReference>
<dbReference type="EMBL" id="CP014244">
    <property type="protein sequence ID" value="AMD20305.1"/>
    <property type="molecule type" value="Genomic_DNA"/>
</dbReference>
<dbReference type="GeneID" id="28723545"/>
<dbReference type="PANTHER" id="PTHR14381">
    <property type="entry name" value="DACTYLIN"/>
    <property type="match status" value="1"/>
</dbReference>
<evidence type="ECO:0000313" key="3">
    <source>
        <dbReference type="Proteomes" id="UP000243052"/>
    </source>
</evidence>
<dbReference type="PROSITE" id="PS50181">
    <property type="entry name" value="FBOX"/>
    <property type="match status" value="1"/>
</dbReference>
<keyword evidence="3" id="KW-1185">Reference proteome</keyword>
<dbReference type="InterPro" id="IPR015943">
    <property type="entry name" value="WD40/YVTN_repeat-like_dom_sf"/>
</dbReference>
<proteinExistence type="predicted"/>
<dbReference type="OrthoDB" id="2095648at2759"/>
<dbReference type="GO" id="GO:0019005">
    <property type="term" value="C:SCF ubiquitin ligase complex"/>
    <property type="evidence" value="ECO:0007669"/>
    <property type="project" value="TreeGrafter"/>
</dbReference>
<protein>
    <submittedName>
        <fullName evidence="2">HDL439Cp</fullName>
    </submittedName>
</protein>
<accession>A0A0X8HRU7</accession>
<dbReference type="GO" id="GO:0031146">
    <property type="term" value="P:SCF-dependent proteasomal ubiquitin-dependent protein catabolic process"/>
    <property type="evidence" value="ECO:0007669"/>
    <property type="project" value="TreeGrafter"/>
</dbReference>
<organism evidence="2 3">
    <name type="scientific">Eremothecium sinecaudum</name>
    <dbReference type="NCBI Taxonomy" id="45286"/>
    <lineage>
        <taxon>Eukaryota</taxon>
        <taxon>Fungi</taxon>
        <taxon>Dikarya</taxon>
        <taxon>Ascomycota</taxon>
        <taxon>Saccharomycotina</taxon>
        <taxon>Saccharomycetes</taxon>
        <taxon>Saccharomycetales</taxon>
        <taxon>Saccharomycetaceae</taxon>
        <taxon>Eremothecium</taxon>
    </lineage>
</organism>
<dbReference type="Proteomes" id="UP000243052">
    <property type="component" value="Chromosome iv"/>
</dbReference>
<dbReference type="InterPro" id="IPR001810">
    <property type="entry name" value="F-box_dom"/>
</dbReference>
<name>A0A0X8HRU7_9SACH</name>
<dbReference type="Pfam" id="PF12937">
    <property type="entry name" value="F-box-like"/>
    <property type="match status" value="1"/>
</dbReference>
<gene>
    <name evidence="2" type="ORF">AW171_hschr42191</name>
</gene>
<dbReference type="Gene3D" id="1.20.1280.50">
    <property type="match status" value="1"/>
</dbReference>
<dbReference type="AlphaFoldDB" id="A0A0X8HRU7"/>